<dbReference type="OrthoDB" id="9800501at2"/>
<keyword evidence="4" id="KW-1185">Reference proteome</keyword>
<name>A0A437M5R0_9SPHN</name>
<feature type="chain" id="PRO_5019021318" evidence="2">
    <location>
        <begin position="21"/>
        <end position="201"/>
    </location>
</feature>
<dbReference type="EMBL" id="SACN01000001">
    <property type="protein sequence ID" value="RVT93071.1"/>
    <property type="molecule type" value="Genomic_DNA"/>
</dbReference>
<dbReference type="Pfam" id="PF03548">
    <property type="entry name" value="LolA"/>
    <property type="match status" value="1"/>
</dbReference>
<proteinExistence type="predicted"/>
<feature type="signal peptide" evidence="2">
    <location>
        <begin position="1"/>
        <end position="20"/>
    </location>
</feature>
<dbReference type="Proteomes" id="UP000282971">
    <property type="component" value="Unassembled WGS sequence"/>
</dbReference>
<evidence type="ECO:0000313" key="3">
    <source>
        <dbReference type="EMBL" id="RVT93071.1"/>
    </source>
</evidence>
<dbReference type="RefSeq" id="WP_127741316.1">
    <property type="nucleotide sequence ID" value="NZ_SACN01000001.1"/>
</dbReference>
<organism evidence="3 4">
    <name type="scientific">Sphingomonas crocodyli</name>
    <dbReference type="NCBI Taxonomy" id="1979270"/>
    <lineage>
        <taxon>Bacteria</taxon>
        <taxon>Pseudomonadati</taxon>
        <taxon>Pseudomonadota</taxon>
        <taxon>Alphaproteobacteria</taxon>
        <taxon>Sphingomonadales</taxon>
        <taxon>Sphingomonadaceae</taxon>
        <taxon>Sphingomonas</taxon>
    </lineage>
</organism>
<evidence type="ECO:0000256" key="2">
    <source>
        <dbReference type="SAM" id="SignalP"/>
    </source>
</evidence>
<keyword evidence="3" id="KW-0449">Lipoprotein</keyword>
<dbReference type="AlphaFoldDB" id="A0A437M5R0"/>
<dbReference type="InterPro" id="IPR029046">
    <property type="entry name" value="LolA/LolB/LppX"/>
</dbReference>
<reference evidence="3 4" key="1">
    <citation type="submission" date="2019-01" db="EMBL/GenBank/DDBJ databases">
        <authorList>
            <person name="Chen W.-M."/>
        </authorList>
    </citation>
    <scope>NUCLEOTIDE SEQUENCE [LARGE SCALE GENOMIC DNA]</scope>
    <source>
        <strain evidence="3 4">CCP-7</strain>
    </source>
</reference>
<keyword evidence="1 2" id="KW-0732">Signal</keyword>
<gene>
    <name evidence="3" type="ORF">EOD43_04005</name>
</gene>
<dbReference type="PANTHER" id="PTHR35869">
    <property type="entry name" value="OUTER-MEMBRANE LIPOPROTEIN CARRIER PROTEIN"/>
    <property type="match status" value="1"/>
</dbReference>
<dbReference type="CDD" id="cd16325">
    <property type="entry name" value="LolA"/>
    <property type="match status" value="1"/>
</dbReference>
<sequence length="201" mass="21722">MRPFILPVVAALSIAAPAAAAEPTLDQIQAHLRGITTMTADFVQTDKAGKAVSGKISLRQPGRVRFQYEKGVPLLIVGDGKWLTMIDYSVRQVSRWPVGGSPLSVLIDPKRDIARYVKPVPSPVPGAIMVEGRDPKHPEFGTISIVFSKGNGPGGLALQGWTVLDAQNGRSTVRLSNQAYGTPISDRTFKWDDPRPRSLGK</sequence>
<evidence type="ECO:0000256" key="1">
    <source>
        <dbReference type="ARBA" id="ARBA00022729"/>
    </source>
</evidence>
<protein>
    <submittedName>
        <fullName evidence="3">Outer membrane lipoprotein carrier protein LolA</fullName>
    </submittedName>
</protein>
<dbReference type="InterPro" id="IPR004564">
    <property type="entry name" value="OM_lipoprot_carrier_LolA-like"/>
</dbReference>
<dbReference type="Gene3D" id="2.50.20.10">
    <property type="entry name" value="Lipoprotein localisation LolA/LolB/LppX"/>
    <property type="match status" value="1"/>
</dbReference>
<accession>A0A437M5R0</accession>
<evidence type="ECO:0000313" key="4">
    <source>
        <dbReference type="Proteomes" id="UP000282971"/>
    </source>
</evidence>
<dbReference type="SUPFAM" id="SSF89392">
    <property type="entry name" value="Prokaryotic lipoproteins and lipoprotein localization factors"/>
    <property type="match status" value="1"/>
</dbReference>
<dbReference type="PANTHER" id="PTHR35869:SF1">
    <property type="entry name" value="OUTER-MEMBRANE LIPOPROTEIN CARRIER PROTEIN"/>
    <property type="match status" value="1"/>
</dbReference>
<comment type="caution">
    <text evidence="3">The sequence shown here is derived from an EMBL/GenBank/DDBJ whole genome shotgun (WGS) entry which is preliminary data.</text>
</comment>